<reference evidence="1 2" key="2">
    <citation type="submission" date="2018-11" db="EMBL/GenBank/DDBJ databases">
        <authorList>
            <consortium name="Pathogen Informatics"/>
        </authorList>
    </citation>
    <scope>NUCLEOTIDE SEQUENCE [LARGE SCALE GENOMIC DNA]</scope>
</reference>
<dbReference type="WBParaSite" id="TCNE_0001591101-mRNA-1">
    <property type="protein sequence ID" value="TCNE_0001591101-mRNA-1"/>
    <property type="gene ID" value="TCNE_0001591101"/>
</dbReference>
<name>A0A183V590_TOXCA</name>
<gene>
    <name evidence="1" type="ORF">TCNE_LOCUS15910</name>
</gene>
<dbReference type="AlphaFoldDB" id="A0A183V590"/>
<accession>A0A183V590</accession>
<keyword evidence="2" id="KW-1185">Reference proteome</keyword>
<evidence type="ECO:0000313" key="3">
    <source>
        <dbReference type="WBParaSite" id="TCNE_0001591101-mRNA-1"/>
    </source>
</evidence>
<reference evidence="3" key="1">
    <citation type="submission" date="2016-06" db="UniProtKB">
        <authorList>
            <consortium name="WormBaseParasite"/>
        </authorList>
    </citation>
    <scope>IDENTIFICATION</scope>
</reference>
<protein>
    <submittedName>
        <fullName evidence="3">Transposase</fullName>
    </submittedName>
</protein>
<sequence>MSREGFKPEMELVKCAQEFGVRRGIAIGEVNATIFCRSGSSAAHRRAATKCCKDGMKSVVRGDAASRLHVRGCLRIIALTFVR</sequence>
<dbReference type="EMBL" id="UYWY01023187">
    <property type="protein sequence ID" value="VDM47231.1"/>
    <property type="molecule type" value="Genomic_DNA"/>
</dbReference>
<evidence type="ECO:0000313" key="2">
    <source>
        <dbReference type="Proteomes" id="UP000050794"/>
    </source>
</evidence>
<organism evidence="2 3">
    <name type="scientific">Toxocara canis</name>
    <name type="common">Canine roundworm</name>
    <dbReference type="NCBI Taxonomy" id="6265"/>
    <lineage>
        <taxon>Eukaryota</taxon>
        <taxon>Metazoa</taxon>
        <taxon>Ecdysozoa</taxon>
        <taxon>Nematoda</taxon>
        <taxon>Chromadorea</taxon>
        <taxon>Rhabditida</taxon>
        <taxon>Spirurina</taxon>
        <taxon>Ascaridomorpha</taxon>
        <taxon>Ascaridoidea</taxon>
        <taxon>Toxocaridae</taxon>
        <taxon>Toxocara</taxon>
    </lineage>
</organism>
<evidence type="ECO:0000313" key="1">
    <source>
        <dbReference type="EMBL" id="VDM47231.1"/>
    </source>
</evidence>
<dbReference type="Proteomes" id="UP000050794">
    <property type="component" value="Unassembled WGS sequence"/>
</dbReference>
<proteinExistence type="predicted"/>